<comment type="caution">
    <text evidence="2">The sequence shown here is derived from an EMBL/GenBank/DDBJ whole genome shotgun (WGS) entry which is preliminary data.</text>
</comment>
<sequence length="49" mass="5266">MGATLTLDVTRSPTILNRSEGLLHLGAQAPEPIDDRGHLRVDALHGRPP</sequence>
<dbReference type="RefSeq" id="WP_378023358.1">
    <property type="nucleotide sequence ID" value="NZ_JBHSKG010000014.1"/>
</dbReference>
<organism evidence="2 3">
    <name type="scientific">Actinomycetospora rhizophila</name>
    <dbReference type="NCBI Taxonomy" id="1416876"/>
    <lineage>
        <taxon>Bacteria</taxon>
        <taxon>Bacillati</taxon>
        <taxon>Actinomycetota</taxon>
        <taxon>Actinomycetes</taxon>
        <taxon>Pseudonocardiales</taxon>
        <taxon>Pseudonocardiaceae</taxon>
        <taxon>Actinomycetospora</taxon>
    </lineage>
</organism>
<evidence type="ECO:0000313" key="3">
    <source>
        <dbReference type="Proteomes" id="UP001596175"/>
    </source>
</evidence>
<proteinExistence type="predicted"/>
<keyword evidence="3" id="KW-1185">Reference proteome</keyword>
<evidence type="ECO:0000313" key="2">
    <source>
        <dbReference type="EMBL" id="MFC5141201.1"/>
    </source>
</evidence>
<gene>
    <name evidence="2" type="ORF">ACFPK1_23395</name>
</gene>
<feature type="region of interest" description="Disordered" evidence="1">
    <location>
        <begin position="27"/>
        <end position="49"/>
    </location>
</feature>
<accession>A0ABV9ZL53</accession>
<name>A0ABV9ZL53_9PSEU</name>
<dbReference type="Proteomes" id="UP001596175">
    <property type="component" value="Unassembled WGS sequence"/>
</dbReference>
<dbReference type="EMBL" id="JBHSKG010000014">
    <property type="protein sequence ID" value="MFC5141201.1"/>
    <property type="molecule type" value="Genomic_DNA"/>
</dbReference>
<feature type="compositionally biased region" description="Basic and acidic residues" evidence="1">
    <location>
        <begin position="33"/>
        <end position="49"/>
    </location>
</feature>
<protein>
    <submittedName>
        <fullName evidence="2">Uncharacterized protein</fullName>
    </submittedName>
</protein>
<evidence type="ECO:0000256" key="1">
    <source>
        <dbReference type="SAM" id="MobiDB-lite"/>
    </source>
</evidence>
<reference evidence="3" key="1">
    <citation type="journal article" date="2019" name="Int. J. Syst. Evol. Microbiol.">
        <title>The Global Catalogue of Microorganisms (GCM) 10K type strain sequencing project: providing services to taxonomists for standard genome sequencing and annotation.</title>
        <authorList>
            <consortium name="The Broad Institute Genomics Platform"/>
            <consortium name="The Broad Institute Genome Sequencing Center for Infectious Disease"/>
            <person name="Wu L."/>
            <person name="Ma J."/>
        </authorList>
    </citation>
    <scope>NUCLEOTIDE SEQUENCE [LARGE SCALE GENOMIC DNA]</scope>
    <source>
        <strain evidence="3">XZYJ18</strain>
    </source>
</reference>